<comment type="caution">
    <text evidence="27">The sequence shown here is derived from an EMBL/GenBank/DDBJ whole genome shotgun (WGS) entry which is preliminary data.</text>
</comment>
<keyword evidence="3" id="KW-0813">Transport</keyword>
<keyword evidence="7" id="KW-0458">Lysosome</keyword>
<keyword evidence="6 25" id="KW-0472">Membrane</keyword>
<dbReference type="PANTHER" id="PTHR23512:SF3">
    <property type="entry name" value="MAJOR FACILITATOR SUPERFAMILY DOMAIN-CONTAINING PROTEIN 1"/>
    <property type="match status" value="1"/>
</dbReference>
<comment type="catalytic activity">
    <reaction evidence="19">
        <text>L-alanyl-L-lysine(out) = L-alanyl-L-lysine(in)</text>
        <dbReference type="Rhea" id="RHEA:79415"/>
        <dbReference type="ChEBI" id="CHEBI:192470"/>
    </reaction>
</comment>
<evidence type="ECO:0000256" key="12">
    <source>
        <dbReference type="ARBA" id="ARBA00044891"/>
    </source>
</evidence>
<dbReference type="CDD" id="cd06174">
    <property type="entry name" value="MFS"/>
    <property type="match status" value="1"/>
</dbReference>
<feature type="transmembrane region" description="Helical" evidence="25">
    <location>
        <begin position="273"/>
        <end position="289"/>
    </location>
</feature>
<name>A0A370GLE7_9COXI</name>
<feature type="transmembrane region" description="Helical" evidence="25">
    <location>
        <begin position="301"/>
        <end position="318"/>
    </location>
</feature>
<comment type="catalytic activity">
    <reaction evidence="13">
        <text>L-alpha-aminoacyl-L-lysine(out) = L-alpha-aminoacyl-L-lysine(in)</text>
        <dbReference type="Rhea" id="RHEA:79383"/>
        <dbReference type="ChEBI" id="CHEBI:229966"/>
    </reaction>
</comment>
<evidence type="ECO:0000256" key="2">
    <source>
        <dbReference type="ARBA" id="ARBA00008335"/>
    </source>
</evidence>
<comment type="subcellular location">
    <subcellularLocation>
        <location evidence="1">Lysosome membrane</location>
        <topology evidence="1">Multi-pass membrane protein</topology>
    </subcellularLocation>
</comment>
<organism evidence="27 28">
    <name type="scientific">Aquicella lusitana</name>
    <dbReference type="NCBI Taxonomy" id="254246"/>
    <lineage>
        <taxon>Bacteria</taxon>
        <taxon>Pseudomonadati</taxon>
        <taxon>Pseudomonadota</taxon>
        <taxon>Gammaproteobacteria</taxon>
        <taxon>Legionellales</taxon>
        <taxon>Coxiellaceae</taxon>
        <taxon>Aquicella</taxon>
    </lineage>
</organism>
<evidence type="ECO:0000256" key="25">
    <source>
        <dbReference type="SAM" id="Phobius"/>
    </source>
</evidence>
<comment type="catalytic activity">
    <reaction evidence="20">
        <text>L-lysyl-glycine(out) = L-lysyl-glycine(in)</text>
        <dbReference type="Rhea" id="RHEA:79407"/>
        <dbReference type="ChEBI" id="CHEBI:191202"/>
    </reaction>
</comment>
<feature type="domain" description="Major facilitator superfamily (MFS) profile" evidence="26">
    <location>
        <begin position="18"/>
        <end position="427"/>
    </location>
</feature>
<feature type="transmembrane region" description="Helical" evidence="25">
    <location>
        <begin position="176"/>
        <end position="195"/>
    </location>
</feature>
<comment type="catalytic activity">
    <reaction evidence="18">
        <text>L-histidyl-L-alpha-amino acid(out) = L-histidyl-L-alpha-amino acid(in)</text>
        <dbReference type="Rhea" id="RHEA:79379"/>
        <dbReference type="ChEBI" id="CHEBI:229964"/>
    </reaction>
</comment>
<evidence type="ECO:0000256" key="1">
    <source>
        <dbReference type="ARBA" id="ARBA00004155"/>
    </source>
</evidence>
<feature type="transmembrane region" description="Helical" evidence="25">
    <location>
        <begin position="142"/>
        <end position="164"/>
    </location>
</feature>
<feature type="transmembrane region" description="Helical" evidence="25">
    <location>
        <begin position="324"/>
        <end position="345"/>
    </location>
</feature>
<evidence type="ECO:0000256" key="17">
    <source>
        <dbReference type="ARBA" id="ARBA00044903"/>
    </source>
</evidence>
<reference evidence="27 28" key="1">
    <citation type="submission" date="2018-07" db="EMBL/GenBank/DDBJ databases">
        <title>Genomic Encyclopedia of Type Strains, Phase IV (KMG-IV): sequencing the most valuable type-strain genomes for metagenomic binning, comparative biology and taxonomic classification.</title>
        <authorList>
            <person name="Goeker M."/>
        </authorList>
    </citation>
    <scope>NUCLEOTIDE SEQUENCE [LARGE SCALE GENOMIC DNA]</scope>
    <source>
        <strain evidence="27 28">DSM 16500</strain>
    </source>
</reference>
<evidence type="ECO:0000256" key="24">
    <source>
        <dbReference type="ARBA" id="ARBA00046376"/>
    </source>
</evidence>
<dbReference type="EMBL" id="QQAX01000013">
    <property type="protein sequence ID" value="RDI42713.1"/>
    <property type="molecule type" value="Genomic_DNA"/>
</dbReference>
<keyword evidence="5 25" id="KW-1133">Transmembrane helix</keyword>
<evidence type="ECO:0000256" key="6">
    <source>
        <dbReference type="ARBA" id="ARBA00023136"/>
    </source>
</evidence>
<evidence type="ECO:0000256" key="8">
    <source>
        <dbReference type="ARBA" id="ARBA00044876"/>
    </source>
</evidence>
<evidence type="ECO:0000256" key="21">
    <source>
        <dbReference type="ARBA" id="ARBA00044985"/>
    </source>
</evidence>
<comment type="catalytic activity">
    <reaction evidence="16">
        <text>L-lysyl-L-lysine(out) = L-lysyl-L-lysine(in)</text>
        <dbReference type="Rhea" id="RHEA:79403"/>
        <dbReference type="ChEBI" id="CHEBI:229956"/>
    </reaction>
</comment>
<dbReference type="SUPFAM" id="SSF103473">
    <property type="entry name" value="MFS general substrate transporter"/>
    <property type="match status" value="1"/>
</dbReference>
<evidence type="ECO:0000256" key="16">
    <source>
        <dbReference type="ARBA" id="ARBA00044900"/>
    </source>
</evidence>
<dbReference type="PROSITE" id="PS50850">
    <property type="entry name" value="MFS"/>
    <property type="match status" value="1"/>
</dbReference>
<evidence type="ECO:0000313" key="28">
    <source>
        <dbReference type="Proteomes" id="UP000254720"/>
    </source>
</evidence>
<keyword evidence="4 25" id="KW-0812">Transmembrane</keyword>
<accession>A0A370GLE7</accession>
<comment type="catalytic activity">
    <reaction evidence="9">
        <text>L-histidyl-glycine(out) = L-histidyl-glycine(in)</text>
        <dbReference type="Rhea" id="RHEA:79395"/>
        <dbReference type="ChEBI" id="CHEBI:229957"/>
    </reaction>
</comment>
<dbReference type="Gene3D" id="1.20.1250.20">
    <property type="entry name" value="MFS general substrate transporter like domains"/>
    <property type="match status" value="2"/>
</dbReference>
<comment type="subunit">
    <text evidence="24">Homodimer. Interacts with lysosomal protein GLMP (via lumenal domain); the interaction starts while both proteins are still in the endoplasmic reticulum and is required for stabilization of MFSD1 in lysosomes but has no direct effect on its targeting to lysosomes or transporter activity.</text>
</comment>
<comment type="catalytic activity">
    <reaction evidence="11">
        <text>L-alpha-aminoacyl-L-histidine(out) = L-alpha-aminoacyl-L-histidine(in)</text>
        <dbReference type="Rhea" id="RHEA:79375"/>
        <dbReference type="ChEBI" id="CHEBI:229967"/>
    </reaction>
</comment>
<dbReference type="RefSeq" id="WP_114834575.1">
    <property type="nucleotide sequence ID" value="NZ_LR699114.1"/>
</dbReference>
<evidence type="ECO:0000256" key="11">
    <source>
        <dbReference type="ARBA" id="ARBA00044884"/>
    </source>
</evidence>
<dbReference type="InterPro" id="IPR020846">
    <property type="entry name" value="MFS_dom"/>
</dbReference>
<comment type="catalytic activity">
    <reaction evidence="14">
        <text>L-aspartyl-L-lysine(out) = L-aspartyl-L-lysine(in)</text>
        <dbReference type="Rhea" id="RHEA:79411"/>
        <dbReference type="ChEBI" id="CHEBI:229953"/>
    </reaction>
</comment>
<evidence type="ECO:0000256" key="4">
    <source>
        <dbReference type="ARBA" id="ARBA00022692"/>
    </source>
</evidence>
<comment type="similarity">
    <text evidence="2">Belongs to the major facilitator superfamily.</text>
</comment>
<dbReference type="OrthoDB" id="5620971at2"/>
<dbReference type="GO" id="GO:0005765">
    <property type="term" value="C:lysosomal membrane"/>
    <property type="evidence" value="ECO:0007669"/>
    <property type="project" value="UniProtKB-SubCell"/>
</dbReference>
<evidence type="ECO:0000256" key="9">
    <source>
        <dbReference type="ARBA" id="ARBA00044878"/>
    </source>
</evidence>
<feature type="transmembrane region" description="Helical" evidence="25">
    <location>
        <begin position="231"/>
        <end position="253"/>
    </location>
</feature>
<comment type="catalytic activity">
    <reaction evidence="15">
        <text>L-arginyl-L-alpha-amino acid(out) = L-arginyl-L-alpha-amino acid(in)</text>
        <dbReference type="Rhea" id="RHEA:79371"/>
        <dbReference type="ChEBI" id="CHEBI:84315"/>
    </reaction>
</comment>
<feature type="transmembrane region" description="Helical" evidence="25">
    <location>
        <begin position="109"/>
        <end position="130"/>
    </location>
</feature>
<keyword evidence="28" id="KW-1185">Reference proteome</keyword>
<dbReference type="Pfam" id="PF07690">
    <property type="entry name" value="MFS_1"/>
    <property type="match status" value="1"/>
</dbReference>
<feature type="transmembrane region" description="Helical" evidence="25">
    <location>
        <begin position="12"/>
        <end position="34"/>
    </location>
</feature>
<sequence>MMAKNRAMTFSFLKSAYPWLIVCCGMLFYCYNYFLRVSPSVMQNELSQAFHMKAVQFGTLAAFYYYAYTPMQVPAGMIYDKFGVRFVLCLASLMAVAGLAVFISADSYFVAGCGRFMIGLGCAFAYIGTLKLASIWLPPNRFATVAGLTTAIGMTSGALAQTYLTHVVEAIGYQHALRGALVAGVILSLIVLFLVRNRPKSENAIAEMQAPLDIKQLFSALRIIFTNPQMWLIGLIGCLLYLPSSVFLDLWGIPYLEAVYQLTPEQAVTISSYTFYGWIISGPIIGAFSDKIKRRKMPLTATGFFAALLLCVVFYIPGLNVSGLYMIFFIIGFCCGAHPLCFALGKESNPIQISGTSVAVTNMLIMAGGAIFQPVVGELLDLHTSSPVGVNGLPVYTASDYTFALSVIPLGVALGIFLSLFVKETYCESQAKESDEQIFINKPLSDLEAEAEAAK</sequence>
<dbReference type="InterPro" id="IPR052187">
    <property type="entry name" value="MFSD1"/>
</dbReference>
<dbReference type="GO" id="GO:0022857">
    <property type="term" value="F:transmembrane transporter activity"/>
    <property type="evidence" value="ECO:0007669"/>
    <property type="project" value="InterPro"/>
</dbReference>
<evidence type="ECO:0000256" key="19">
    <source>
        <dbReference type="ARBA" id="ARBA00044919"/>
    </source>
</evidence>
<gene>
    <name evidence="27" type="ORF">C8D86_11342</name>
</gene>
<dbReference type="InterPro" id="IPR036259">
    <property type="entry name" value="MFS_trans_sf"/>
</dbReference>
<evidence type="ECO:0000256" key="15">
    <source>
        <dbReference type="ARBA" id="ARBA00044899"/>
    </source>
</evidence>
<evidence type="ECO:0000256" key="18">
    <source>
        <dbReference type="ARBA" id="ARBA00044912"/>
    </source>
</evidence>
<evidence type="ECO:0000256" key="20">
    <source>
        <dbReference type="ARBA" id="ARBA00044924"/>
    </source>
</evidence>
<comment type="catalytic activity">
    <reaction evidence="8">
        <text>L-lysyl-L-alanine(out) = L-lysyl-L-alanine(in)</text>
        <dbReference type="Rhea" id="RHEA:79399"/>
        <dbReference type="ChEBI" id="CHEBI:229954"/>
    </reaction>
</comment>
<evidence type="ECO:0000256" key="23">
    <source>
        <dbReference type="ARBA" id="ARBA00045709"/>
    </source>
</evidence>
<comment type="function">
    <text evidence="23">Lysosomal dipeptide uniporter that selectively exports lysine, arginine or histidine-containing dipeptides with a net positive charge from the lysosome lumen into the cytosol. Could play a role in a specific type of protein O-glycosylation indirectly regulating macrophages migration and tissue invasion. Also essential for liver homeostasis.</text>
</comment>
<feature type="transmembrane region" description="Helical" evidence="25">
    <location>
        <begin position="83"/>
        <end position="103"/>
    </location>
</feature>
<dbReference type="InterPro" id="IPR011701">
    <property type="entry name" value="MFS"/>
</dbReference>
<dbReference type="AlphaFoldDB" id="A0A370GLE7"/>
<protein>
    <recommendedName>
        <fullName evidence="21">Lysosomal dipeptide transporter MFSD1</fullName>
    </recommendedName>
    <alternativeName>
        <fullName evidence="22">Major facilitator superfamily domain-containing protein 1</fullName>
    </alternativeName>
</protein>
<evidence type="ECO:0000256" key="13">
    <source>
        <dbReference type="ARBA" id="ARBA00044893"/>
    </source>
</evidence>
<evidence type="ECO:0000256" key="14">
    <source>
        <dbReference type="ARBA" id="ARBA00044898"/>
    </source>
</evidence>
<evidence type="ECO:0000256" key="10">
    <source>
        <dbReference type="ARBA" id="ARBA00044881"/>
    </source>
</evidence>
<comment type="catalytic activity">
    <reaction evidence="10">
        <text>L-alpha-aminoacyl-L-arginine(out) = L-alpha-aminoacyl-L-arginine(in)</text>
        <dbReference type="Rhea" id="RHEA:79367"/>
        <dbReference type="ChEBI" id="CHEBI:229968"/>
    </reaction>
</comment>
<proteinExistence type="inferred from homology"/>
<comment type="catalytic activity">
    <reaction evidence="17">
        <text>L-arginyl-glycine(out) = L-arginyl-glycine(in)</text>
        <dbReference type="Rhea" id="RHEA:79391"/>
        <dbReference type="ChEBI" id="CHEBI:229955"/>
    </reaction>
</comment>
<comment type="catalytic activity">
    <reaction evidence="12">
        <text>L-lysyl-L-alpha-amino acid(out) = L-lysyl-L-alpha-amino acid(in)</text>
        <dbReference type="Rhea" id="RHEA:79387"/>
        <dbReference type="ChEBI" id="CHEBI:229965"/>
    </reaction>
</comment>
<dbReference type="Proteomes" id="UP000254720">
    <property type="component" value="Unassembled WGS sequence"/>
</dbReference>
<evidence type="ECO:0000256" key="22">
    <source>
        <dbReference type="ARBA" id="ARBA00045018"/>
    </source>
</evidence>
<evidence type="ECO:0000256" key="5">
    <source>
        <dbReference type="ARBA" id="ARBA00022989"/>
    </source>
</evidence>
<evidence type="ECO:0000256" key="7">
    <source>
        <dbReference type="ARBA" id="ARBA00023228"/>
    </source>
</evidence>
<feature type="transmembrane region" description="Helical" evidence="25">
    <location>
        <begin position="401"/>
        <end position="422"/>
    </location>
</feature>
<feature type="transmembrane region" description="Helical" evidence="25">
    <location>
        <begin position="357"/>
        <end position="376"/>
    </location>
</feature>
<dbReference type="PANTHER" id="PTHR23512">
    <property type="entry name" value="MAJOR FACILITATOR SUPERFAMILY DOMAIN-CONTAINING PROTEIN 1"/>
    <property type="match status" value="1"/>
</dbReference>
<feature type="transmembrane region" description="Helical" evidence="25">
    <location>
        <begin position="54"/>
        <end position="71"/>
    </location>
</feature>
<evidence type="ECO:0000256" key="3">
    <source>
        <dbReference type="ARBA" id="ARBA00022448"/>
    </source>
</evidence>
<evidence type="ECO:0000259" key="26">
    <source>
        <dbReference type="PROSITE" id="PS50850"/>
    </source>
</evidence>
<evidence type="ECO:0000313" key="27">
    <source>
        <dbReference type="EMBL" id="RDI42713.1"/>
    </source>
</evidence>